<dbReference type="PANTHER" id="PTHR30473">
    <property type="entry name" value="PROTEIN PHOH"/>
    <property type="match status" value="1"/>
</dbReference>
<evidence type="ECO:0000256" key="6">
    <source>
        <dbReference type="ARBA" id="ARBA00039970"/>
    </source>
</evidence>
<dbReference type="SUPFAM" id="SSF52540">
    <property type="entry name" value="P-loop containing nucleoside triphosphate hydrolases"/>
    <property type="match status" value="1"/>
</dbReference>
<keyword evidence="3" id="KW-0963">Cytoplasm</keyword>
<dbReference type="FunFam" id="3.40.50.300:FF:000013">
    <property type="entry name" value="PhoH family ATPase"/>
    <property type="match status" value="1"/>
</dbReference>
<keyword evidence="5" id="KW-0067">ATP-binding</keyword>
<comment type="similarity">
    <text evidence="2">Belongs to the PhoH family.</text>
</comment>
<gene>
    <name evidence="8" type="ORF">IAA89_06275</name>
</gene>
<accession>A0A9D9H8R4</accession>
<dbReference type="Proteomes" id="UP000823614">
    <property type="component" value="Unassembled WGS sequence"/>
</dbReference>
<evidence type="ECO:0000256" key="4">
    <source>
        <dbReference type="ARBA" id="ARBA00022741"/>
    </source>
</evidence>
<dbReference type="EMBL" id="JADIMP010000101">
    <property type="protein sequence ID" value="MBO8442019.1"/>
    <property type="molecule type" value="Genomic_DNA"/>
</dbReference>
<keyword evidence="4" id="KW-0547">Nucleotide-binding</keyword>
<evidence type="ECO:0000259" key="7">
    <source>
        <dbReference type="Pfam" id="PF02562"/>
    </source>
</evidence>
<dbReference type="Pfam" id="PF02562">
    <property type="entry name" value="PhoH"/>
    <property type="match status" value="1"/>
</dbReference>
<dbReference type="InterPro" id="IPR027417">
    <property type="entry name" value="P-loop_NTPase"/>
</dbReference>
<proteinExistence type="inferred from homology"/>
<dbReference type="Gene3D" id="3.40.50.300">
    <property type="entry name" value="P-loop containing nucleotide triphosphate hydrolases"/>
    <property type="match status" value="1"/>
</dbReference>
<dbReference type="PANTHER" id="PTHR30473:SF1">
    <property type="entry name" value="PHOH-LIKE PROTEIN"/>
    <property type="match status" value="1"/>
</dbReference>
<reference evidence="8" key="1">
    <citation type="submission" date="2020-10" db="EMBL/GenBank/DDBJ databases">
        <authorList>
            <person name="Gilroy R."/>
        </authorList>
    </citation>
    <scope>NUCLEOTIDE SEQUENCE</scope>
    <source>
        <strain evidence="8">C6-149</strain>
    </source>
</reference>
<name>A0A9D9H8R4_9LACO</name>
<dbReference type="GO" id="GO:0005524">
    <property type="term" value="F:ATP binding"/>
    <property type="evidence" value="ECO:0007669"/>
    <property type="project" value="UniProtKB-KW"/>
</dbReference>
<evidence type="ECO:0000313" key="8">
    <source>
        <dbReference type="EMBL" id="MBO8442019.1"/>
    </source>
</evidence>
<evidence type="ECO:0000256" key="2">
    <source>
        <dbReference type="ARBA" id="ARBA00010393"/>
    </source>
</evidence>
<protein>
    <recommendedName>
        <fullName evidence="6">PhoH-like protein</fullName>
    </recommendedName>
</protein>
<reference evidence="8" key="2">
    <citation type="journal article" date="2021" name="PeerJ">
        <title>Extensive microbial diversity within the chicken gut microbiome revealed by metagenomics and culture.</title>
        <authorList>
            <person name="Gilroy R."/>
            <person name="Ravi A."/>
            <person name="Getino M."/>
            <person name="Pursley I."/>
            <person name="Horton D.L."/>
            <person name="Alikhan N.F."/>
            <person name="Baker D."/>
            <person name="Gharbi K."/>
            <person name="Hall N."/>
            <person name="Watson M."/>
            <person name="Adriaenssens E.M."/>
            <person name="Foster-Nyarko E."/>
            <person name="Jarju S."/>
            <person name="Secka A."/>
            <person name="Antonio M."/>
            <person name="Oren A."/>
            <person name="Chaudhuri R.R."/>
            <person name="La Ragione R."/>
            <person name="Hildebrand F."/>
            <person name="Pallen M.J."/>
        </authorList>
    </citation>
    <scope>NUCLEOTIDE SEQUENCE</scope>
    <source>
        <strain evidence="8">C6-149</strain>
    </source>
</reference>
<dbReference type="GO" id="GO:0005829">
    <property type="term" value="C:cytosol"/>
    <property type="evidence" value="ECO:0007669"/>
    <property type="project" value="TreeGrafter"/>
</dbReference>
<comment type="caution">
    <text evidence="8">The sequence shown here is derived from an EMBL/GenBank/DDBJ whole genome shotgun (WGS) entry which is preliminary data.</text>
</comment>
<feature type="domain" description="PhoH-like protein" evidence="7">
    <location>
        <begin position="124"/>
        <end position="327"/>
    </location>
</feature>
<dbReference type="InterPro" id="IPR003714">
    <property type="entry name" value="PhoH"/>
</dbReference>
<dbReference type="InterPro" id="IPR051451">
    <property type="entry name" value="PhoH2-like"/>
</dbReference>
<evidence type="ECO:0000256" key="3">
    <source>
        <dbReference type="ARBA" id="ARBA00022490"/>
    </source>
</evidence>
<evidence type="ECO:0000256" key="5">
    <source>
        <dbReference type="ARBA" id="ARBA00022840"/>
    </source>
</evidence>
<organism evidence="8 9">
    <name type="scientific">Candidatus Gallilactobacillus intestinavium</name>
    <dbReference type="NCBI Taxonomy" id="2840838"/>
    <lineage>
        <taxon>Bacteria</taxon>
        <taxon>Bacillati</taxon>
        <taxon>Bacillota</taxon>
        <taxon>Bacilli</taxon>
        <taxon>Lactobacillales</taxon>
        <taxon>Lactobacillaceae</taxon>
        <taxon>Lactobacillaceae incertae sedis</taxon>
        <taxon>Candidatus Gallilactobacillus</taxon>
    </lineage>
</organism>
<evidence type="ECO:0000313" key="9">
    <source>
        <dbReference type="Proteomes" id="UP000823614"/>
    </source>
</evidence>
<comment type="subcellular location">
    <subcellularLocation>
        <location evidence="1">Cytoplasm</location>
    </subcellularLocation>
</comment>
<dbReference type="AlphaFoldDB" id="A0A9D9H8R4"/>
<sequence>MNLLLRKTRLNEETIYKSEYQFESLDYEAKLVGINDQNLKLLEEKLDVILIPNGDKLTIKGDNERNVKLVGTIFHQLETLLSKKIILGKADVLSAIQMAQRGTLDYLQDLYLETLVRDYHGNSIHVKNYGQRQYVQSILHNDITFGIGPAGTGKTFLGVVMAIAALKKGAVEKIILTRPAVEAGESLGFLPGDLQEKVNPYLRPVYDVLHQILGVEHTNRLLERGVIEIAPLAYMRGRTLNSAFILLDEAQNTTNAQMKMFLTRLGFGSKMVVNGDITQIDLPNGKHSGLLQAQNLLKNVKHINFVNFGADDVVRNSVVQSIINAYEKQDR</sequence>
<evidence type="ECO:0000256" key="1">
    <source>
        <dbReference type="ARBA" id="ARBA00004496"/>
    </source>
</evidence>